<comment type="caution">
    <text evidence="2">The sequence shown here is derived from an EMBL/GenBank/DDBJ whole genome shotgun (WGS) entry which is preliminary data.</text>
</comment>
<keyword evidence="1" id="KW-0812">Transmembrane</keyword>
<evidence type="ECO:0000313" key="2">
    <source>
        <dbReference type="EMBL" id="MDM8562607.1"/>
    </source>
</evidence>
<keyword evidence="3" id="KW-1185">Reference proteome</keyword>
<dbReference type="EMBL" id="JAUCGM010000218">
    <property type="protein sequence ID" value="MDM8562607.1"/>
    <property type="molecule type" value="Genomic_DNA"/>
</dbReference>
<keyword evidence="1" id="KW-0472">Membrane</keyword>
<keyword evidence="1" id="KW-1133">Transmembrane helix</keyword>
<gene>
    <name evidence="2" type="ORF">QUF54_04560</name>
</gene>
<accession>A0ABT7VSH1</accession>
<evidence type="ECO:0000313" key="3">
    <source>
        <dbReference type="Proteomes" id="UP001171945"/>
    </source>
</evidence>
<name>A0ABT7VSH1_9GAMM</name>
<evidence type="ECO:0000256" key="1">
    <source>
        <dbReference type="SAM" id="Phobius"/>
    </source>
</evidence>
<feature type="transmembrane region" description="Helical" evidence="1">
    <location>
        <begin position="37"/>
        <end position="56"/>
    </location>
</feature>
<organism evidence="2 3">
    <name type="scientific">Candidatus Marithioploca araucensis</name>
    <dbReference type="NCBI Taxonomy" id="70273"/>
    <lineage>
        <taxon>Bacteria</taxon>
        <taxon>Pseudomonadati</taxon>
        <taxon>Pseudomonadota</taxon>
        <taxon>Gammaproteobacteria</taxon>
        <taxon>Thiotrichales</taxon>
        <taxon>Thiotrichaceae</taxon>
        <taxon>Candidatus Marithioploca</taxon>
    </lineage>
</organism>
<proteinExistence type="predicted"/>
<reference evidence="2" key="1">
    <citation type="submission" date="2023-06" db="EMBL/GenBank/DDBJ databases">
        <title>Uncultivated large filamentous bacteria from sulfidic sediments reveal new species and different genomic features in energy metabolism and defense.</title>
        <authorList>
            <person name="Fonseca A."/>
        </authorList>
    </citation>
    <scope>NUCLEOTIDE SEQUENCE</scope>
    <source>
        <strain evidence="2">HSG4</strain>
    </source>
</reference>
<sequence>MSSYILDAIKKAEHEHDIVQLIDNDLEKKKRTFFSRFWFWIIVILVMINILSFTVFF</sequence>
<protein>
    <submittedName>
        <fullName evidence="2">Uncharacterized protein</fullName>
    </submittedName>
</protein>
<dbReference type="Proteomes" id="UP001171945">
    <property type="component" value="Unassembled WGS sequence"/>
</dbReference>